<feature type="region of interest" description="Disordered" evidence="10">
    <location>
        <begin position="140"/>
        <end position="166"/>
    </location>
</feature>
<dbReference type="GO" id="GO:0003697">
    <property type="term" value="F:single-stranded DNA binding"/>
    <property type="evidence" value="ECO:0007669"/>
    <property type="project" value="UniProtKB-ARBA"/>
</dbReference>
<dbReference type="InterPro" id="IPR031657">
    <property type="entry name" value="REPA_OB_2"/>
</dbReference>
<dbReference type="CDD" id="cd04474">
    <property type="entry name" value="RPA1_DBD_A"/>
    <property type="match status" value="1"/>
</dbReference>
<dbReference type="Pfam" id="PF16900">
    <property type="entry name" value="REPA_OB_2"/>
    <property type="match status" value="1"/>
</dbReference>
<evidence type="ECO:0000259" key="12">
    <source>
        <dbReference type="Pfam" id="PF04057"/>
    </source>
</evidence>
<keyword evidence="5 9" id="KW-0863">Zinc-finger</keyword>
<comment type="function">
    <text evidence="9">As part of the replication protein A (RPA/RP-A), a single-stranded DNA-binding heterotrimeric complex, may play an essential role in DNA replication, recombination and repair. Binds and stabilizes single-stranded DNA intermediates, preventing complementary DNA reannealing and recruiting different proteins involved in DNA metabolism.</text>
</comment>
<dbReference type="GO" id="GO:0007004">
    <property type="term" value="P:telomere maintenance via telomerase"/>
    <property type="evidence" value="ECO:0007669"/>
    <property type="project" value="UniProtKB-ARBA"/>
</dbReference>
<dbReference type="GO" id="GO:0006281">
    <property type="term" value="P:DNA repair"/>
    <property type="evidence" value="ECO:0007669"/>
    <property type="project" value="InterPro"/>
</dbReference>
<dbReference type="GO" id="GO:0006260">
    <property type="term" value="P:DNA replication"/>
    <property type="evidence" value="ECO:0007669"/>
    <property type="project" value="UniProtKB-KW"/>
</dbReference>
<dbReference type="FunFam" id="2.40.50.140:FF:000064">
    <property type="entry name" value="Replication protein A subunit"/>
    <property type="match status" value="1"/>
</dbReference>
<dbReference type="Proteomes" id="UP001187682">
    <property type="component" value="Unassembled WGS sequence"/>
</dbReference>
<dbReference type="GO" id="GO:0008270">
    <property type="term" value="F:zinc ion binding"/>
    <property type="evidence" value="ECO:0007669"/>
    <property type="project" value="UniProtKB-KW"/>
</dbReference>
<sequence>MDASNALSRGWLHSIFFEDEAAAERFPNPVVQILTIKPMGAKQEGGSERYRLVVSDGELFCQGMVATQSHHLIIEQQLDAYKIVRIKQYQKNVINKKRILVVLDLELIPSYGVQPKIGDPKNVPLVGEEDNLKPITGTNFYGQKTEEKKPNVSMVPSLPSRPVHDTRPRANIYPIEALSPYTHAKWTIRARVTTKSEIKRWQKPNSSGGKLFSANFLDESGEIRATGFNDQVDQFYDLLQPGQVYYITSPCRIALAKKQFSNLPNDYELMLEHDTVIEKAEDQGSVPQVRFNFCNLADLKEVEKEATVDVIGILKEVDDVNTFEAKSSGKSYSKRDLTIVDDSGYSIRLTIWGQTATGFDSSPESVVAFRGVKVSDFGGRSLSLLSSGTMAVDPDIPDAHRLKGWYDSQGRNDQFATHINLATVGGATGRKDESKLVSQIKDEGLGMENPDYFTLKATIVYIKQDNIAYPACPNQGCSKKVSQMPDDTWRCERCEASFPAPNYRYIMSINVCDHTGQIWLSCFDDVGKMILGVPADKVMELKEEGGDLAAGPVFEEANCRRYNFRCRAKMETFQEQEKIRYQALSAAPIDFKSEGNKLAEQIKQYSIN</sequence>
<dbReference type="FunFam" id="2.40.50.140:FF:000117">
    <property type="entry name" value="Replication protein A subunit"/>
    <property type="match status" value="1"/>
</dbReference>
<evidence type="ECO:0000313" key="15">
    <source>
        <dbReference type="EMBL" id="SPN97418.1"/>
    </source>
</evidence>
<feature type="domain" description="Replication factor A C-terminal" evidence="13">
    <location>
        <begin position="452"/>
        <end position="598"/>
    </location>
</feature>
<protein>
    <recommendedName>
        <fullName evidence="9">Replication protein A subunit</fullName>
    </recommendedName>
</protein>
<keyword evidence="16" id="KW-1185">Reference proteome</keyword>
<dbReference type="InterPro" id="IPR047192">
    <property type="entry name" value="Euk_RPA1_DBD_C"/>
</dbReference>
<dbReference type="GO" id="GO:0005662">
    <property type="term" value="C:DNA replication factor A complex"/>
    <property type="evidence" value="ECO:0007669"/>
    <property type="project" value="UniProtKB-ARBA"/>
</dbReference>
<dbReference type="AlphaFoldDB" id="A0AAE8MRX0"/>
<gene>
    <name evidence="15" type="ORF">DNG_00932</name>
</gene>
<evidence type="ECO:0000313" key="16">
    <source>
        <dbReference type="Proteomes" id="UP001187682"/>
    </source>
</evidence>
<accession>A0AAE8MRX0</accession>
<evidence type="ECO:0000256" key="2">
    <source>
        <dbReference type="ARBA" id="ARBA00005690"/>
    </source>
</evidence>
<dbReference type="CDD" id="cd04475">
    <property type="entry name" value="RPA1_DBD_B"/>
    <property type="match status" value="1"/>
</dbReference>
<keyword evidence="7 9" id="KW-0238">DNA-binding</keyword>
<dbReference type="FunFam" id="2.40.50.140:FF:000090">
    <property type="entry name" value="Replication protein A subunit"/>
    <property type="match status" value="1"/>
</dbReference>
<evidence type="ECO:0000259" key="11">
    <source>
        <dbReference type="Pfam" id="PF01336"/>
    </source>
</evidence>
<dbReference type="InterPro" id="IPR012340">
    <property type="entry name" value="NA-bd_OB-fold"/>
</dbReference>
<keyword evidence="4 9" id="KW-0479">Metal-binding</keyword>
<dbReference type="Gene3D" id="2.40.50.140">
    <property type="entry name" value="Nucleic acid-binding proteins"/>
    <property type="match status" value="4"/>
</dbReference>
<feature type="domain" description="OB" evidence="11">
    <location>
        <begin position="186"/>
        <end position="253"/>
    </location>
</feature>
<keyword evidence="6 9" id="KW-0862">Zinc</keyword>
<keyword evidence="3 9" id="KW-0235">DNA replication</keyword>
<dbReference type="NCBIfam" id="TIGR00617">
    <property type="entry name" value="rpa1"/>
    <property type="match status" value="1"/>
</dbReference>
<dbReference type="InterPro" id="IPR004591">
    <property type="entry name" value="Rfa1"/>
</dbReference>
<dbReference type="GO" id="GO:0000781">
    <property type="term" value="C:chromosome, telomeric region"/>
    <property type="evidence" value="ECO:0007669"/>
    <property type="project" value="UniProtKB-ARBA"/>
</dbReference>
<evidence type="ECO:0000256" key="7">
    <source>
        <dbReference type="ARBA" id="ARBA00023125"/>
    </source>
</evidence>
<dbReference type="Pfam" id="PF08646">
    <property type="entry name" value="Rep_fac-A_C"/>
    <property type="match status" value="1"/>
</dbReference>
<dbReference type="GO" id="GO:0006310">
    <property type="term" value="P:DNA recombination"/>
    <property type="evidence" value="ECO:0007669"/>
    <property type="project" value="InterPro"/>
</dbReference>
<dbReference type="EMBL" id="ONZQ02000001">
    <property type="protein sequence ID" value="SPN97418.1"/>
    <property type="molecule type" value="Genomic_DNA"/>
</dbReference>
<proteinExistence type="inferred from homology"/>
<dbReference type="InterPro" id="IPR013955">
    <property type="entry name" value="Rep_factor-A_C"/>
</dbReference>
<evidence type="ECO:0000256" key="10">
    <source>
        <dbReference type="SAM" id="MobiDB-lite"/>
    </source>
</evidence>
<dbReference type="SUPFAM" id="SSF50249">
    <property type="entry name" value="Nucleic acid-binding proteins"/>
    <property type="match status" value="4"/>
</dbReference>
<name>A0AAE8MRX0_9PEZI</name>
<feature type="domain" description="Replication protein A OB" evidence="14">
    <location>
        <begin position="296"/>
        <end position="393"/>
    </location>
</feature>
<evidence type="ECO:0000259" key="14">
    <source>
        <dbReference type="Pfam" id="PF16900"/>
    </source>
</evidence>
<dbReference type="FunFam" id="2.40.50.140:FF:000041">
    <property type="entry name" value="Replication protein A subunit"/>
    <property type="match status" value="1"/>
</dbReference>
<comment type="caution">
    <text evidence="15">The sequence shown here is derived from an EMBL/GenBank/DDBJ whole genome shotgun (WGS) entry which is preliminary data.</text>
</comment>
<organism evidence="15 16">
    <name type="scientific">Cephalotrichum gorgonifer</name>
    <dbReference type="NCBI Taxonomy" id="2041049"/>
    <lineage>
        <taxon>Eukaryota</taxon>
        <taxon>Fungi</taxon>
        <taxon>Dikarya</taxon>
        <taxon>Ascomycota</taxon>
        <taxon>Pezizomycotina</taxon>
        <taxon>Sordariomycetes</taxon>
        <taxon>Hypocreomycetidae</taxon>
        <taxon>Microascales</taxon>
        <taxon>Microascaceae</taxon>
        <taxon>Cephalotrichum</taxon>
    </lineage>
</organism>
<dbReference type="InterPro" id="IPR004365">
    <property type="entry name" value="NA-bd_OB_tRNA"/>
</dbReference>
<evidence type="ECO:0000256" key="1">
    <source>
        <dbReference type="ARBA" id="ARBA00004123"/>
    </source>
</evidence>
<evidence type="ECO:0000256" key="4">
    <source>
        <dbReference type="ARBA" id="ARBA00022723"/>
    </source>
</evidence>
<dbReference type="CDD" id="cd04476">
    <property type="entry name" value="RPA1_DBD_C"/>
    <property type="match status" value="1"/>
</dbReference>
<evidence type="ECO:0000256" key="3">
    <source>
        <dbReference type="ARBA" id="ARBA00022705"/>
    </source>
</evidence>
<comment type="subcellular location">
    <subcellularLocation>
        <location evidence="1 9">Nucleus</location>
    </subcellularLocation>
</comment>
<evidence type="ECO:0000256" key="6">
    <source>
        <dbReference type="ARBA" id="ARBA00022833"/>
    </source>
</evidence>
<dbReference type="PANTHER" id="PTHR47165:SF4">
    <property type="entry name" value="OS03G0429900 PROTEIN"/>
    <property type="match status" value="1"/>
</dbReference>
<dbReference type="Pfam" id="PF04057">
    <property type="entry name" value="Rep-A_N"/>
    <property type="match status" value="1"/>
</dbReference>
<comment type="subunit">
    <text evidence="9">Component of the heterotrimeric canonical replication protein A complex (RPA).</text>
</comment>
<evidence type="ECO:0000259" key="13">
    <source>
        <dbReference type="Pfam" id="PF08646"/>
    </source>
</evidence>
<dbReference type="CDD" id="cd04477">
    <property type="entry name" value="RPA1N"/>
    <property type="match status" value="1"/>
</dbReference>
<feature type="domain" description="Replication factor-A protein 1 N-terminal" evidence="12">
    <location>
        <begin position="15"/>
        <end position="108"/>
    </location>
</feature>
<evidence type="ECO:0000256" key="9">
    <source>
        <dbReference type="RuleBase" id="RU364130"/>
    </source>
</evidence>
<keyword evidence="8 9" id="KW-0539">Nucleus</keyword>
<dbReference type="PANTHER" id="PTHR47165">
    <property type="entry name" value="OS03G0429900 PROTEIN"/>
    <property type="match status" value="1"/>
</dbReference>
<dbReference type="InterPro" id="IPR007199">
    <property type="entry name" value="Rep_factor-A_N"/>
</dbReference>
<reference evidence="15" key="1">
    <citation type="submission" date="2018-03" db="EMBL/GenBank/DDBJ databases">
        <authorList>
            <person name="Guldener U."/>
        </authorList>
    </citation>
    <scope>NUCLEOTIDE SEQUENCE</scope>
</reference>
<dbReference type="Pfam" id="PF01336">
    <property type="entry name" value="tRNA_anti-codon"/>
    <property type="match status" value="1"/>
</dbReference>
<evidence type="ECO:0000256" key="5">
    <source>
        <dbReference type="ARBA" id="ARBA00022771"/>
    </source>
</evidence>
<evidence type="ECO:0000256" key="8">
    <source>
        <dbReference type="ARBA" id="ARBA00023242"/>
    </source>
</evidence>
<comment type="similarity">
    <text evidence="2 9">Belongs to the replication factor A protein 1 family.</text>
</comment>